<evidence type="ECO:0000313" key="2">
    <source>
        <dbReference type="Proteomes" id="UP000092695"/>
    </source>
</evidence>
<reference evidence="1 2" key="1">
    <citation type="submission" date="2016-06" db="EMBL/GenBank/DDBJ databases">
        <title>Complete genome sequence of a deep-branching marine Gamma Proteobacterium Woeseia oceani type strain XK5.</title>
        <authorList>
            <person name="Mu D."/>
            <person name="Du Z."/>
        </authorList>
    </citation>
    <scope>NUCLEOTIDE SEQUENCE [LARGE SCALE GENOMIC DNA]</scope>
    <source>
        <strain evidence="1 2">XK5</strain>
    </source>
</reference>
<dbReference type="EMBL" id="CP016268">
    <property type="protein sequence ID" value="ANO51374.1"/>
    <property type="molecule type" value="Genomic_DNA"/>
</dbReference>
<dbReference type="Proteomes" id="UP000092695">
    <property type="component" value="Chromosome"/>
</dbReference>
<dbReference type="RefSeq" id="WP_068615652.1">
    <property type="nucleotide sequence ID" value="NZ_CP016268.1"/>
</dbReference>
<dbReference type="AlphaFoldDB" id="A0A193LG81"/>
<evidence type="ECO:0000313" key="1">
    <source>
        <dbReference type="EMBL" id="ANO51374.1"/>
    </source>
</evidence>
<dbReference type="KEGG" id="woc:BA177_09335"/>
<gene>
    <name evidence="1" type="ORF">BA177_09335</name>
</gene>
<sequence>MKAAVQFYEIVVHDMHFSGDNQSRLQMTARFRLQIANADNRVCFDIPNCSVDLAQPWGTQFGDPFEVGPPNCYQGNWNYQAFSELVENFVRELVGPTGRLLHISEDSTNVEMKNCVLGCQSQVFVFDLPN</sequence>
<name>A0A193LG81_9GAMM</name>
<dbReference type="STRING" id="1548547.BA177_09335"/>
<keyword evidence="2" id="KW-1185">Reference proteome</keyword>
<organism evidence="1 2">
    <name type="scientific">Woeseia oceani</name>
    <dbReference type="NCBI Taxonomy" id="1548547"/>
    <lineage>
        <taxon>Bacteria</taxon>
        <taxon>Pseudomonadati</taxon>
        <taxon>Pseudomonadota</taxon>
        <taxon>Gammaproteobacteria</taxon>
        <taxon>Woeseiales</taxon>
        <taxon>Woeseiaceae</taxon>
        <taxon>Woeseia</taxon>
    </lineage>
</organism>
<proteinExistence type="predicted"/>
<protein>
    <submittedName>
        <fullName evidence="1">Uncharacterized protein</fullName>
    </submittedName>
</protein>
<accession>A0A193LG81</accession>